<evidence type="ECO:0000256" key="3">
    <source>
        <dbReference type="ARBA" id="ARBA00022692"/>
    </source>
</evidence>
<sequence length="276" mass="32175">MNKLFDKSIEHMITYINEAIFHEKYARVPGVLQNIEPRIKIISLLTLIFFTLFTKNLYILVILNIFAILLAKLSKIPILTYIKRVYIFIPIFAGLIAFPVIFNIVTPGKDLFIILNSPHISITFEGVMYFITFIIRISTCISFAVLIPLTTKWNVILSTLRMFKVPEEIVTIFNLAYRYIFLLLNLALDILYSRKSRTAKKLSLLESWKEGGKIIGCLFINTCLVGEELYYSMLSRGFKEVTSFYDYKIKFKDIIFLIFVLAFILILKVLIWRFLS</sequence>
<dbReference type="GO" id="GO:0006824">
    <property type="term" value="P:cobalt ion transport"/>
    <property type="evidence" value="ECO:0007669"/>
    <property type="project" value="InterPro"/>
</dbReference>
<dbReference type="NCBIfam" id="TIGR02454">
    <property type="entry name" value="ECF_T_CbiQ"/>
    <property type="match status" value="1"/>
</dbReference>
<dbReference type="RefSeq" id="WP_004594703.1">
    <property type="nucleotide sequence ID" value="NZ_APMM01000067.1"/>
</dbReference>
<dbReference type="PANTHER" id="PTHR34857:SF2">
    <property type="entry name" value="SLL0384 PROTEIN"/>
    <property type="match status" value="1"/>
</dbReference>
<dbReference type="PANTHER" id="PTHR34857">
    <property type="entry name" value="SLL0384 PROTEIN"/>
    <property type="match status" value="1"/>
</dbReference>
<feature type="transmembrane region" description="Helical" evidence="6">
    <location>
        <begin position="126"/>
        <end position="149"/>
    </location>
</feature>
<dbReference type="Pfam" id="PF02361">
    <property type="entry name" value="CbiQ"/>
    <property type="match status" value="1"/>
</dbReference>
<keyword evidence="4 6" id="KW-1133">Transmembrane helix</keyword>
<dbReference type="InterPro" id="IPR012809">
    <property type="entry name" value="ECF_CbiQ"/>
</dbReference>
<dbReference type="AlphaFoldDB" id="N6UTG1"/>
<dbReference type="PATRIC" id="fig|1069083.5.peg.1357"/>
<dbReference type="InterPro" id="IPR003339">
    <property type="entry name" value="ABC/ECF_trnsptr_transmembrane"/>
</dbReference>
<evidence type="ECO:0000313" key="8">
    <source>
        <dbReference type="Proteomes" id="UP000053695"/>
    </source>
</evidence>
<dbReference type="STRING" id="1069083.GCA_000371805_00576"/>
<gene>
    <name evidence="7" type="ORF">J422_07007</name>
</gene>
<accession>N6UTG1</accession>
<feature type="transmembrane region" description="Helical" evidence="6">
    <location>
        <begin position="254"/>
        <end position="275"/>
    </location>
</feature>
<keyword evidence="3 6" id="KW-0812">Transmembrane</keyword>
<protein>
    <submittedName>
        <fullName evidence="7">Cobalt ABC transporter, inner membrane subunit CbiQ</fullName>
    </submittedName>
</protein>
<feature type="transmembrane region" description="Helical" evidence="6">
    <location>
        <begin position="44"/>
        <end position="73"/>
    </location>
</feature>
<feature type="transmembrane region" description="Helical" evidence="6">
    <location>
        <begin position="85"/>
        <end position="105"/>
    </location>
</feature>
<evidence type="ECO:0000256" key="5">
    <source>
        <dbReference type="ARBA" id="ARBA00023136"/>
    </source>
</evidence>
<name>N6UTG1_9EURY</name>
<evidence type="ECO:0000256" key="6">
    <source>
        <dbReference type="SAM" id="Phobius"/>
    </source>
</evidence>
<keyword evidence="5 6" id="KW-0472">Membrane</keyword>
<evidence type="ECO:0000313" key="7">
    <source>
        <dbReference type="EMBL" id="ENN95594.1"/>
    </source>
</evidence>
<dbReference type="EMBL" id="APMM01000067">
    <property type="protein sequence ID" value="ENN95594.1"/>
    <property type="molecule type" value="Genomic_DNA"/>
</dbReference>
<keyword evidence="2" id="KW-1003">Cell membrane</keyword>
<dbReference type="GO" id="GO:0043190">
    <property type="term" value="C:ATP-binding cassette (ABC) transporter complex"/>
    <property type="evidence" value="ECO:0007669"/>
    <property type="project" value="InterPro"/>
</dbReference>
<organism evidence="7 8">
    <name type="scientific">Methanocaldococcus villosus KIN24-T80</name>
    <dbReference type="NCBI Taxonomy" id="1069083"/>
    <lineage>
        <taxon>Archaea</taxon>
        <taxon>Methanobacteriati</taxon>
        <taxon>Methanobacteriota</taxon>
        <taxon>Methanomada group</taxon>
        <taxon>Methanococci</taxon>
        <taxon>Methanococcales</taxon>
        <taxon>Methanocaldococcaceae</taxon>
        <taxon>Methanocaldococcus</taxon>
    </lineage>
</organism>
<comment type="caution">
    <text evidence="7">The sequence shown here is derived from an EMBL/GenBank/DDBJ whole genome shotgun (WGS) entry which is preliminary data.</text>
</comment>
<proteinExistence type="predicted"/>
<comment type="subcellular location">
    <subcellularLocation>
        <location evidence="1">Cell membrane</location>
        <topology evidence="1">Multi-pass membrane protein</topology>
    </subcellularLocation>
</comment>
<evidence type="ECO:0000256" key="4">
    <source>
        <dbReference type="ARBA" id="ARBA00022989"/>
    </source>
</evidence>
<dbReference type="InterPro" id="IPR051611">
    <property type="entry name" value="ECF_transporter_component"/>
</dbReference>
<dbReference type="Proteomes" id="UP000053695">
    <property type="component" value="Unassembled WGS sequence"/>
</dbReference>
<dbReference type="OrthoDB" id="51610at2157"/>
<feature type="transmembrane region" description="Helical" evidence="6">
    <location>
        <begin position="169"/>
        <end position="193"/>
    </location>
</feature>
<keyword evidence="8" id="KW-1185">Reference proteome</keyword>
<reference evidence="7 8" key="1">
    <citation type="journal article" date="2013" name="Genome Announc.">
        <title>Draft Genome Sequence of a Highly Flagellated, Fast-Swimming Archaeon, Methanocaldococcus villosus Strain KIN24-T80 (DSM 22612).</title>
        <authorList>
            <person name="Thennarasu S."/>
            <person name="Polireddy D."/>
            <person name="Antony A."/>
            <person name="Yada M.R."/>
            <person name="Algarawi S."/>
            <person name="Sivakumar N."/>
        </authorList>
    </citation>
    <scope>NUCLEOTIDE SEQUENCE [LARGE SCALE GENOMIC DNA]</scope>
    <source>
        <strain evidence="7 8">KIN24-T80</strain>
    </source>
</reference>
<evidence type="ECO:0000256" key="2">
    <source>
        <dbReference type="ARBA" id="ARBA00022475"/>
    </source>
</evidence>
<dbReference type="CDD" id="cd16914">
    <property type="entry name" value="EcfT"/>
    <property type="match status" value="1"/>
</dbReference>
<evidence type="ECO:0000256" key="1">
    <source>
        <dbReference type="ARBA" id="ARBA00004651"/>
    </source>
</evidence>